<dbReference type="AlphaFoldDB" id="B4RAK6"/>
<accession>B4RAK6</accession>
<gene>
    <name evidence="1" type="ordered locus">PHZ_c3195</name>
</gene>
<proteinExistence type="predicted"/>
<dbReference type="EMBL" id="CP000747">
    <property type="protein sequence ID" value="ACG79604.1"/>
    <property type="molecule type" value="Genomic_DNA"/>
</dbReference>
<evidence type="ECO:0008006" key="3">
    <source>
        <dbReference type="Google" id="ProtNLM"/>
    </source>
</evidence>
<dbReference type="Gene3D" id="3.90.1140.10">
    <property type="entry name" value="Cyclic phosphodiesterase"/>
    <property type="match status" value="1"/>
</dbReference>
<keyword evidence="2" id="KW-1185">Reference proteome</keyword>
<evidence type="ECO:0000313" key="2">
    <source>
        <dbReference type="Proteomes" id="UP000001868"/>
    </source>
</evidence>
<dbReference type="Pfam" id="PF13563">
    <property type="entry name" value="2_5_RNA_ligase2"/>
    <property type="match status" value="1"/>
</dbReference>
<dbReference type="Proteomes" id="UP000001868">
    <property type="component" value="Chromosome"/>
</dbReference>
<reference evidence="1 2" key="1">
    <citation type="journal article" date="2008" name="BMC Genomics">
        <title>Complete genome of Phenylobacterium zucineum - a novel facultative intracellular bacterium isolated from human erythroleukemia cell line K562.</title>
        <authorList>
            <person name="Luo Y."/>
            <person name="Xu X."/>
            <person name="Ding Z."/>
            <person name="Liu Z."/>
            <person name="Zhang B."/>
            <person name="Yan Z."/>
            <person name="Sun J."/>
            <person name="Hu S."/>
            <person name="Hu X."/>
        </authorList>
    </citation>
    <scope>NUCLEOTIDE SEQUENCE [LARGE SCALE GENOMIC DNA]</scope>
    <source>
        <strain evidence="1 2">HLK1</strain>
    </source>
</reference>
<protein>
    <recommendedName>
        <fullName evidence="3">2'-5' RNA ligase family protein</fullName>
    </recommendedName>
</protein>
<dbReference type="SUPFAM" id="SSF55144">
    <property type="entry name" value="LigT-like"/>
    <property type="match status" value="1"/>
</dbReference>
<evidence type="ECO:0000313" key="1">
    <source>
        <dbReference type="EMBL" id="ACG79604.1"/>
    </source>
</evidence>
<name>B4RAK6_PHEZH</name>
<sequence>MESLEVIARPQFEKPDLAWLTDIRSRRAGNRGPPYFTLVFAGAEMPAHDFAAHVRAAAADIPRIRFRLRAALVAPEPTVARFHVFLVPDEGFGAILRLHEALHTGPVEAALNPERPYIPHITVATLADYAEARRLAAALNRGDIDIQGQIESLEVERRTGDTIRKVADAPLAKANWFG</sequence>
<dbReference type="HOGENOM" id="CLU_1509246_0_0_5"/>
<organism evidence="1 2">
    <name type="scientific">Phenylobacterium zucineum (strain HLK1)</name>
    <dbReference type="NCBI Taxonomy" id="450851"/>
    <lineage>
        <taxon>Bacteria</taxon>
        <taxon>Pseudomonadati</taxon>
        <taxon>Pseudomonadota</taxon>
        <taxon>Alphaproteobacteria</taxon>
        <taxon>Caulobacterales</taxon>
        <taxon>Caulobacteraceae</taxon>
        <taxon>Phenylobacterium</taxon>
    </lineage>
</organism>
<dbReference type="RefSeq" id="WP_012523742.1">
    <property type="nucleotide sequence ID" value="NC_011144.1"/>
</dbReference>
<dbReference type="KEGG" id="pzu:PHZ_c3195"/>
<dbReference type="InterPro" id="IPR009097">
    <property type="entry name" value="Cyclic_Pdiesterase"/>
</dbReference>
<dbReference type="eggNOG" id="COG1514">
    <property type="taxonomic scope" value="Bacteria"/>
</dbReference>